<dbReference type="PANTHER" id="PTHR15020:SF50">
    <property type="entry name" value="UPF0659 PROTEIN YMR090W"/>
    <property type="match status" value="1"/>
</dbReference>
<dbReference type="AlphaFoldDB" id="A0A436ZTE5"/>
<proteinExistence type="inferred from homology"/>
<reference evidence="3 4" key="1">
    <citation type="submission" date="2019-01" db="EMBL/GenBank/DDBJ databases">
        <title>Intercellular communication is required for trap formation in the nematode-trapping fungus Duddingtonia flagrans.</title>
        <authorList>
            <person name="Youssar L."/>
            <person name="Wernet V."/>
            <person name="Hensel N."/>
            <person name="Hildebrandt H.-G."/>
            <person name="Fischer R."/>
        </authorList>
    </citation>
    <scope>NUCLEOTIDE SEQUENCE [LARGE SCALE GENOMIC DNA]</scope>
    <source>
        <strain evidence="3 4">CBS H-5679</strain>
    </source>
</reference>
<protein>
    <recommendedName>
        <fullName evidence="2">NAD(P)-binding domain-containing protein</fullName>
    </recommendedName>
</protein>
<accession>A0A436ZTE5</accession>
<sequence length="274" mass="29759">MSTPHVLILGGHGKVALKLTPLLLQKSWRVTSVVRNKDHESDITAAAAKSHPENLQVLVESIEDVKSTNDASRVLNQVKPDYVVWSAGAAGKGGPVRTFAIDRDACRYYIDAAASPASSVKKFLLVSYIASRRNSPPWWTPEDKSSADNVNQNVLANYYKAKVAADEYLLARSKAARDGGKAFADICLRPGTLTDDDGGEGVLLGKTGSRGEVSRADVARVAAKLLETEYRGWLDLLKGEEEVEVAVERCVGEKVDCIEGEDLEAIYNTKLELD</sequence>
<name>A0A436ZTE5_ARTFL</name>
<dbReference type="PANTHER" id="PTHR15020">
    <property type="entry name" value="FLAVIN REDUCTASE-RELATED"/>
    <property type="match status" value="1"/>
</dbReference>
<evidence type="ECO:0000313" key="4">
    <source>
        <dbReference type="Proteomes" id="UP000283090"/>
    </source>
</evidence>
<evidence type="ECO:0000259" key="2">
    <source>
        <dbReference type="Pfam" id="PF13460"/>
    </source>
</evidence>
<evidence type="ECO:0000256" key="1">
    <source>
        <dbReference type="ARBA" id="ARBA00038376"/>
    </source>
</evidence>
<dbReference type="EMBL" id="SAEB01000009">
    <property type="protein sequence ID" value="RVD82224.1"/>
    <property type="molecule type" value="Genomic_DNA"/>
</dbReference>
<dbReference type="VEuPathDB" id="FungiDB:DFL_006657"/>
<dbReference type="Gene3D" id="3.40.50.720">
    <property type="entry name" value="NAD(P)-binding Rossmann-like Domain"/>
    <property type="match status" value="1"/>
</dbReference>
<gene>
    <name evidence="3" type="ORF">DFL_006657</name>
</gene>
<dbReference type="GeneID" id="93588968"/>
<dbReference type="SUPFAM" id="SSF51735">
    <property type="entry name" value="NAD(P)-binding Rossmann-fold domains"/>
    <property type="match status" value="1"/>
</dbReference>
<feature type="domain" description="NAD(P)-binding" evidence="2">
    <location>
        <begin position="10"/>
        <end position="228"/>
    </location>
</feature>
<dbReference type="Proteomes" id="UP000283090">
    <property type="component" value="Unassembled WGS sequence"/>
</dbReference>
<dbReference type="RefSeq" id="XP_067487768.1">
    <property type="nucleotide sequence ID" value="XM_067636119.1"/>
</dbReference>
<dbReference type="Pfam" id="PF13460">
    <property type="entry name" value="NAD_binding_10"/>
    <property type="match status" value="1"/>
</dbReference>
<dbReference type="InterPro" id="IPR016040">
    <property type="entry name" value="NAD(P)-bd_dom"/>
</dbReference>
<organism evidence="3 4">
    <name type="scientific">Arthrobotrys flagrans</name>
    <name type="common">Nematode-trapping fungus</name>
    <name type="synonym">Trichothecium flagrans</name>
    <dbReference type="NCBI Taxonomy" id="97331"/>
    <lineage>
        <taxon>Eukaryota</taxon>
        <taxon>Fungi</taxon>
        <taxon>Dikarya</taxon>
        <taxon>Ascomycota</taxon>
        <taxon>Pezizomycotina</taxon>
        <taxon>Orbiliomycetes</taxon>
        <taxon>Orbiliales</taxon>
        <taxon>Orbiliaceae</taxon>
        <taxon>Arthrobotrys</taxon>
    </lineage>
</organism>
<dbReference type="STRING" id="97331.A0A436ZTE5"/>
<dbReference type="InterPro" id="IPR036291">
    <property type="entry name" value="NAD(P)-bd_dom_sf"/>
</dbReference>
<evidence type="ECO:0000313" key="3">
    <source>
        <dbReference type="EMBL" id="RVD82224.1"/>
    </source>
</evidence>
<dbReference type="OrthoDB" id="10254604at2759"/>
<comment type="similarity">
    <text evidence="1">Belongs to the avfA family.</text>
</comment>
<keyword evidence="4" id="KW-1185">Reference proteome</keyword>
<comment type="caution">
    <text evidence="3">The sequence shown here is derived from an EMBL/GenBank/DDBJ whole genome shotgun (WGS) entry which is preliminary data.</text>
</comment>